<keyword evidence="2" id="KW-1185">Reference proteome</keyword>
<sequence length="166" mass="19714">MTGKYTSVLVNDPYTLENLAINTSVTFLTWFKKKYSTEIVESKWIVERFLSQEQFNSADTPDMYRERIRPYLTYISYADLLPYLYYHLFENIEVQMRMNSPADINAFFNSLTIICCELNQKQAFQIRQNKKVQKTSPLKPLKDIEEINTTALFKELYNLEYRDGPI</sequence>
<dbReference type="EMBL" id="CAJVPK010002330">
    <property type="protein sequence ID" value="CAG8610808.1"/>
    <property type="molecule type" value="Genomic_DNA"/>
</dbReference>
<dbReference type="OrthoDB" id="2428276at2759"/>
<dbReference type="AlphaFoldDB" id="A0A9N9GIJ2"/>
<evidence type="ECO:0000313" key="1">
    <source>
        <dbReference type="EMBL" id="CAG8610808.1"/>
    </source>
</evidence>
<gene>
    <name evidence="1" type="ORF">DEBURN_LOCUS9966</name>
</gene>
<organism evidence="1 2">
    <name type="scientific">Diversispora eburnea</name>
    <dbReference type="NCBI Taxonomy" id="1213867"/>
    <lineage>
        <taxon>Eukaryota</taxon>
        <taxon>Fungi</taxon>
        <taxon>Fungi incertae sedis</taxon>
        <taxon>Mucoromycota</taxon>
        <taxon>Glomeromycotina</taxon>
        <taxon>Glomeromycetes</taxon>
        <taxon>Diversisporales</taxon>
        <taxon>Diversisporaceae</taxon>
        <taxon>Diversispora</taxon>
    </lineage>
</organism>
<proteinExistence type="predicted"/>
<name>A0A9N9GIJ2_9GLOM</name>
<feature type="non-terminal residue" evidence="1">
    <location>
        <position position="166"/>
    </location>
</feature>
<evidence type="ECO:0000313" key="2">
    <source>
        <dbReference type="Proteomes" id="UP000789706"/>
    </source>
</evidence>
<accession>A0A9N9GIJ2</accession>
<dbReference type="Proteomes" id="UP000789706">
    <property type="component" value="Unassembled WGS sequence"/>
</dbReference>
<comment type="caution">
    <text evidence="1">The sequence shown here is derived from an EMBL/GenBank/DDBJ whole genome shotgun (WGS) entry which is preliminary data.</text>
</comment>
<reference evidence="1" key="1">
    <citation type="submission" date="2021-06" db="EMBL/GenBank/DDBJ databases">
        <authorList>
            <person name="Kallberg Y."/>
            <person name="Tangrot J."/>
            <person name="Rosling A."/>
        </authorList>
    </citation>
    <scope>NUCLEOTIDE SEQUENCE</scope>
    <source>
        <strain evidence="1">AZ414A</strain>
    </source>
</reference>
<protein>
    <submittedName>
        <fullName evidence="1">1915_t:CDS:1</fullName>
    </submittedName>
</protein>